<dbReference type="NCBIfam" id="TIGR00624">
    <property type="entry name" value="tag"/>
    <property type="match status" value="1"/>
</dbReference>
<organism evidence="2 3">
    <name type="scientific">Tabrizicola oligotrophica</name>
    <dbReference type="NCBI Taxonomy" id="2710650"/>
    <lineage>
        <taxon>Bacteria</taxon>
        <taxon>Pseudomonadati</taxon>
        <taxon>Pseudomonadota</taxon>
        <taxon>Alphaproteobacteria</taxon>
        <taxon>Rhodobacterales</taxon>
        <taxon>Paracoccaceae</taxon>
        <taxon>Tabrizicola</taxon>
    </lineage>
</organism>
<feature type="binding site" evidence="1">
    <location>
        <position position="179"/>
    </location>
    <ligand>
        <name>Zn(2+)</name>
        <dbReference type="ChEBI" id="CHEBI:29105"/>
    </ligand>
</feature>
<dbReference type="InterPro" id="IPR005019">
    <property type="entry name" value="Adenine_glyco"/>
</dbReference>
<dbReference type="InterPro" id="IPR011257">
    <property type="entry name" value="DNA_glycosylase"/>
</dbReference>
<evidence type="ECO:0000256" key="1">
    <source>
        <dbReference type="PIRSR" id="PIRSR604597-1"/>
    </source>
</evidence>
<dbReference type="Proteomes" id="UP000477782">
    <property type="component" value="Unassembled WGS sequence"/>
</dbReference>
<accession>A0A6M0QR48</accession>
<protein>
    <submittedName>
        <fullName evidence="2">DNA-3-methyladenine glycosylase I</fullName>
    </submittedName>
</protein>
<evidence type="ECO:0000313" key="2">
    <source>
        <dbReference type="EMBL" id="NEY89917.1"/>
    </source>
</evidence>
<dbReference type="GO" id="GO:0006284">
    <property type="term" value="P:base-excision repair"/>
    <property type="evidence" value="ECO:0007669"/>
    <property type="project" value="InterPro"/>
</dbReference>
<dbReference type="Pfam" id="PF03352">
    <property type="entry name" value="Adenine_glyco"/>
    <property type="match status" value="1"/>
</dbReference>
<name>A0A6M0QR48_9RHOB</name>
<dbReference type="PANTHER" id="PTHR30037:SF4">
    <property type="entry name" value="DNA-3-METHYLADENINE GLYCOSYLASE I"/>
    <property type="match status" value="1"/>
</dbReference>
<keyword evidence="1" id="KW-0479">Metal-binding</keyword>
<dbReference type="AlphaFoldDB" id="A0A6M0QR48"/>
<sequence>MIQRCPWCGTDPLYVAYHDSEWGVPEHDPRALWECLMLEAFQAGLSWITILRRRESFRVAFQGFDPAVIAAWGEPDVLRLLADPGIIRHRGKIEATIRGAQAYLRIEAREGFSAFLWKHVDHRPIVSHLPDMGAVQAQTAQSEAVAKALKKEGFTFCGPTISYAFMQAVGMVNDHLVTCHRHPSQQ</sequence>
<keyword evidence="1" id="KW-0862">Zinc</keyword>
<dbReference type="GO" id="GO:0046872">
    <property type="term" value="F:metal ion binding"/>
    <property type="evidence" value="ECO:0007669"/>
    <property type="project" value="UniProtKB-KW"/>
</dbReference>
<dbReference type="PANTHER" id="PTHR30037">
    <property type="entry name" value="DNA-3-METHYLADENINE GLYCOSYLASE 1"/>
    <property type="match status" value="1"/>
</dbReference>
<dbReference type="RefSeq" id="WP_164623943.1">
    <property type="nucleotide sequence ID" value="NZ_JAAIVJ010000002.1"/>
</dbReference>
<feature type="binding site" evidence="1">
    <location>
        <position position="175"/>
    </location>
    <ligand>
        <name>Zn(2+)</name>
        <dbReference type="ChEBI" id="CHEBI:29105"/>
    </ligand>
</feature>
<proteinExistence type="predicted"/>
<dbReference type="GO" id="GO:0008725">
    <property type="term" value="F:DNA-3-methyladenine glycosylase activity"/>
    <property type="evidence" value="ECO:0007669"/>
    <property type="project" value="InterPro"/>
</dbReference>
<keyword evidence="3" id="KW-1185">Reference proteome</keyword>
<comment type="caution">
    <text evidence="2">The sequence shown here is derived from an EMBL/GenBank/DDBJ whole genome shotgun (WGS) entry which is preliminary data.</text>
</comment>
<dbReference type="InterPro" id="IPR004597">
    <property type="entry name" value="Tag"/>
</dbReference>
<evidence type="ECO:0000313" key="3">
    <source>
        <dbReference type="Proteomes" id="UP000477782"/>
    </source>
</evidence>
<dbReference type="InterPro" id="IPR052891">
    <property type="entry name" value="DNA-3mA_glycosylase"/>
</dbReference>
<feature type="binding site" evidence="1">
    <location>
        <position position="5"/>
    </location>
    <ligand>
        <name>Zn(2+)</name>
        <dbReference type="ChEBI" id="CHEBI:29105"/>
    </ligand>
</feature>
<feature type="binding site" evidence="1">
    <location>
        <position position="18"/>
    </location>
    <ligand>
        <name>Zn(2+)</name>
        <dbReference type="ChEBI" id="CHEBI:29105"/>
    </ligand>
</feature>
<reference evidence="2 3" key="1">
    <citation type="submission" date="2020-02" db="EMBL/GenBank/DDBJ databases">
        <authorList>
            <person name="Chen W.-M."/>
        </authorList>
    </citation>
    <scope>NUCLEOTIDE SEQUENCE [LARGE SCALE GENOMIC DNA]</scope>
    <source>
        <strain evidence="2 3">KMS-5</strain>
    </source>
</reference>
<dbReference type="SUPFAM" id="SSF48150">
    <property type="entry name" value="DNA-glycosylase"/>
    <property type="match status" value="1"/>
</dbReference>
<dbReference type="Gene3D" id="1.10.340.30">
    <property type="entry name" value="Hypothetical protein, domain 2"/>
    <property type="match status" value="1"/>
</dbReference>
<gene>
    <name evidence="2" type="ORF">G4Z14_06350</name>
</gene>
<dbReference type="EMBL" id="JAAIVJ010000002">
    <property type="protein sequence ID" value="NEY89917.1"/>
    <property type="molecule type" value="Genomic_DNA"/>
</dbReference>